<dbReference type="PANTHER" id="PTHR30093:SF34">
    <property type="entry name" value="PREPILIN PEPTIDASE-DEPENDENT PROTEIN D"/>
    <property type="match status" value="1"/>
</dbReference>
<keyword evidence="3" id="KW-0281">Fimbrium</keyword>
<proteinExistence type="inferred from homology"/>
<evidence type="ECO:0000256" key="2">
    <source>
        <dbReference type="ARBA" id="ARBA00022481"/>
    </source>
</evidence>
<sequence length="164" mass="17078">MKKTKGFTLIELMIVIAIIGILAAIALPAYARYMARARFTEVTTAMAGVQKQVEICIFDLGATFAANAAVVVDKTATGHNAGCANGENGNGWSIGVATDYATKYVNNITVTGDGVITATAIGGNGLNGAAIQIQPFFGAVDNGIIDWRRNDTDTVSTCIAQNLC</sequence>
<dbReference type="GO" id="GO:0007155">
    <property type="term" value="P:cell adhesion"/>
    <property type="evidence" value="ECO:0007669"/>
    <property type="project" value="InterPro"/>
</dbReference>
<dbReference type="InterPro" id="IPR045584">
    <property type="entry name" value="Pilin-like"/>
</dbReference>
<protein>
    <submittedName>
        <fullName evidence="5">Type IV pilus assembly protein PilA</fullName>
    </submittedName>
</protein>
<evidence type="ECO:0000313" key="5">
    <source>
        <dbReference type="EMBL" id="SFP68476.1"/>
    </source>
</evidence>
<keyword evidence="4" id="KW-0472">Membrane</keyword>
<dbReference type="InterPro" id="IPR001082">
    <property type="entry name" value="Pilin"/>
</dbReference>
<dbReference type="PANTHER" id="PTHR30093">
    <property type="entry name" value="GENERAL SECRETION PATHWAY PROTEIN G"/>
    <property type="match status" value="1"/>
</dbReference>
<dbReference type="InterPro" id="IPR012902">
    <property type="entry name" value="N_methyl_site"/>
</dbReference>
<dbReference type="Proteomes" id="UP000243745">
    <property type="component" value="Unassembled WGS sequence"/>
</dbReference>
<gene>
    <name evidence="5" type="ORF">SAMN02910344_02060</name>
</gene>
<name>A0A662ZJL4_9GAMM</name>
<dbReference type="RefSeq" id="WP_093143395.1">
    <property type="nucleotide sequence ID" value="NZ_FOXF01000055.1"/>
</dbReference>
<dbReference type="Pfam" id="PF07963">
    <property type="entry name" value="N_methyl"/>
    <property type="match status" value="1"/>
</dbReference>
<dbReference type="OrthoDB" id="7062977at2"/>
<reference evidence="5 6" key="1">
    <citation type="submission" date="2016-10" db="EMBL/GenBank/DDBJ databases">
        <authorList>
            <person name="Varghese N."/>
            <person name="Submissions S."/>
        </authorList>
    </citation>
    <scope>NUCLEOTIDE SEQUENCE [LARGE SCALE GENOMIC DNA]</scope>
    <source>
        <strain evidence="5 6">DSM 1361</strain>
    </source>
</reference>
<keyword evidence="4" id="KW-0812">Transmembrane</keyword>
<dbReference type="Pfam" id="PF00114">
    <property type="entry name" value="Pilin"/>
    <property type="match status" value="1"/>
</dbReference>
<keyword evidence="4" id="KW-1133">Transmembrane helix</keyword>
<dbReference type="GO" id="GO:0009289">
    <property type="term" value="C:pilus"/>
    <property type="evidence" value="ECO:0007669"/>
    <property type="project" value="InterPro"/>
</dbReference>
<evidence type="ECO:0000256" key="4">
    <source>
        <dbReference type="SAM" id="Phobius"/>
    </source>
</evidence>
<evidence type="ECO:0000313" key="6">
    <source>
        <dbReference type="Proteomes" id="UP000243745"/>
    </source>
</evidence>
<dbReference type="NCBIfam" id="TIGR02532">
    <property type="entry name" value="IV_pilin_GFxxxE"/>
    <property type="match status" value="1"/>
</dbReference>
<comment type="similarity">
    <text evidence="1 3">Belongs to the N-Me-Phe pilin family.</text>
</comment>
<keyword evidence="2" id="KW-0488">Methylation</keyword>
<evidence type="ECO:0000256" key="3">
    <source>
        <dbReference type="RuleBase" id="RU000389"/>
    </source>
</evidence>
<organism evidence="5 6">
    <name type="scientific">Ruminobacter amylophilus</name>
    <dbReference type="NCBI Taxonomy" id="867"/>
    <lineage>
        <taxon>Bacteria</taxon>
        <taxon>Pseudomonadati</taxon>
        <taxon>Pseudomonadota</taxon>
        <taxon>Gammaproteobacteria</taxon>
        <taxon>Aeromonadales</taxon>
        <taxon>Succinivibrionaceae</taxon>
        <taxon>Ruminobacter</taxon>
    </lineage>
</organism>
<keyword evidence="6" id="KW-1185">Reference proteome</keyword>
<dbReference type="SUPFAM" id="SSF54523">
    <property type="entry name" value="Pili subunits"/>
    <property type="match status" value="1"/>
</dbReference>
<feature type="transmembrane region" description="Helical" evidence="4">
    <location>
        <begin position="12"/>
        <end position="31"/>
    </location>
</feature>
<evidence type="ECO:0000256" key="1">
    <source>
        <dbReference type="ARBA" id="ARBA00005233"/>
    </source>
</evidence>
<dbReference type="PROSITE" id="PS00409">
    <property type="entry name" value="PROKAR_NTER_METHYL"/>
    <property type="match status" value="1"/>
</dbReference>
<dbReference type="Gene3D" id="3.30.700.10">
    <property type="entry name" value="Glycoprotein, Type 4 Pilin"/>
    <property type="match status" value="1"/>
</dbReference>
<dbReference type="AlphaFoldDB" id="A0A662ZJL4"/>
<dbReference type="EMBL" id="FOXF01000055">
    <property type="protein sequence ID" value="SFP68476.1"/>
    <property type="molecule type" value="Genomic_DNA"/>
</dbReference>
<accession>A0A662ZJL4</accession>